<accession>A0A813K2V5</accession>
<dbReference type="PROSITE" id="PS51684">
    <property type="entry name" value="SAM_MT_TRM5_TYW2"/>
    <property type="match status" value="1"/>
</dbReference>
<dbReference type="Gene3D" id="3.40.50.150">
    <property type="entry name" value="Vaccinia Virus protein VP39"/>
    <property type="match status" value="1"/>
</dbReference>
<dbReference type="AlphaFoldDB" id="A0A813K2V5"/>
<evidence type="ECO:0000313" key="10">
    <source>
        <dbReference type="Proteomes" id="UP000626109"/>
    </source>
</evidence>
<name>A0A813K2V5_POLGL</name>
<dbReference type="Gene3D" id="3.30.300.110">
    <property type="entry name" value="Met-10+ protein-like domains"/>
    <property type="match status" value="1"/>
</dbReference>
<comment type="catalytic activity">
    <reaction evidence="7">
        <text>guanosine(37) in tRNA + S-adenosyl-L-methionine = N(1)-methylguanosine(37) in tRNA + S-adenosyl-L-homocysteine + H(+)</text>
        <dbReference type="Rhea" id="RHEA:36899"/>
        <dbReference type="Rhea" id="RHEA-COMP:10145"/>
        <dbReference type="Rhea" id="RHEA-COMP:10147"/>
        <dbReference type="ChEBI" id="CHEBI:15378"/>
        <dbReference type="ChEBI" id="CHEBI:57856"/>
        <dbReference type="ChEBI" id="CHEBI:59789"/>
        <dbReference type="ChEBI" id="CHEBI:73542"/>
        <dbReference type="ChEBI" id="CHEBI:74269"/>
        <dbReference type="EC" id="2.1.1.228"/>
    </reaction>
</comment>
<evidence type="ECO:0000256" key="2">
    <source>
        <dbReference type="ARBA" id="ARBA00022490"/>
    </source>
</evidence>
<feature type="domain" description="SAM-dependent methyltransferase TRM5/TYW2-type" evidence="8">
    <location>
        <begin position="186"/>
        <end position="299"/>
    </location>
</feature>
<evidence type="ECO:0000256" key="6">
    <source>
        <dbReference type="ARBA" id="ARBA00022694"/>
    </source>
</evidence>
<dbReference type="GO" id="GO:0002939">
    <property type="term" value="P:tRNA N1-guanine methylation"/>
    <property type="evidence" value="ECO:0007669"/>
    <property type="project" value="TreeGrafter"/>
</dbReference>
<comment type="similarity">
    <text evidence="1">Belongs to the class I-like SAM-binding methyltransferase superfamily. TRM5/TYW2 family.</text>
</comment>
<gene>
    <name evidence="9" type="ORF">PGLA2088_LOCUS27994</name>
</gene>
<dbReference type="PANTHER" id="PTHR23245">
    <property type="entry name" value="TRNA METHYLTRANSFERASE"/>
    <property type="match status" value="1"/>
</dbReference>
<keyword evidence="4" id="KW-0808">Transferase</keyword>
<sequence length="299" mass="33447">MQSHYPAGAKLNRCHSPVVSTNMPVTNRMWRRLAALAAAGWLVCIWPWPRPNFSLPPIGEGPCGRVAAPELFDQTVFDTSEELWALRLPGDGAHRLKRLPGVKQFCYPARAGVGDARVRNVISVGEDAEGPPGCTFEDLPSELRQVLQQAGGDAVRYVLHLSYCHLLYKEVLNRLLPEDVSEPTSYEVVGHIAHFNLKDEHWPHRHTIGKVFLDKNPNLKTAMAKLGVLAGQFRTFEMEVIAGADDTRVTLREHGIWLEFDFRSVYWNSRISEERSRVASQVSSSEVLVDLCAGVGGWR</sequence>
<protein>
    <recommendedName>
        <fullName evidence="8">SAM-dependent methyltransferase TRM5/TYW2-type domain-containing protein</fullName>
    </recommendedName>
</protein>
<dbReference type="SUPFAM" id="SSF53335">
    <property type="entry name" value="S-adenosyl-L-methionine-dependent methyltransferases"/>
    <property type="match status" value="1"/>
</dbReference>
<evidence type="ECO:0000256" key="5">
    <source>
        <dbReference type="ARBA" id="ARBA00022691"/>
    </source>
</evidence>
<dbReference type="PANTHER" id="PTHR23245:SF36">
    <property type="entry name" value="TRNA (GUANINE(37)-N1)-METHYLTRANSFERASE"/>
    <property type="match status" value="1"/>
</dbReference>
<evidence type="ECO:0000256" key="3">
    <source>
        <dbReference type="ARBA" id="ARBA00022603"/>
    </source>
</evidence>
<evidence type="ECO:0000256" key="1">
    <source>
        <dbReference type="ARBA" id="ARBA00009775"/>
    </source>
</evidence>
<dbReference type="Proteomes" id="UP000626109">
    <property type="component" value="Unassembled WGS sequence"/>
</dbReference>
<dbReference type="EMBL" id="CAJNNW010027684">
    <property type="protein sequence ID" value="CAE8692669.1"/>
    <property type="molecule type" value="Genomic_DNA"/>
</dbReference>
<dbReference type="InterPro" id="IPR056743">
    <property type="entry name" value="TRM5-TYW2-like_MTfase"/>
</dbReference>
<dbReference type="GO" id="GO:0070901">
    <property type="term" value="P:mitochondrial tRNA methylation"/>
    <property type="evidence" value="ECO:0007669"/>
    <property type="project" value="UniProtKB-ARBA"/>
</dbReference>
<dbReference type="InterPro" id="IPR056744">
    <property type="entry name" value="TRM5/TYW2-like_N"/>
</dbReference>
<dbReference type="FunFam" id="3.30.300.110:FF:000001">
    <property type="entry name" value="tRNA (guanine(37)-N1)-methyltransferase"/>
    <property type="match status" value="1"/>
</dbReference>
<dbReference type="InterPro" id="IPR030382">
    <property type="entry name" value="MeTrfase_TRM5/TYW2"/>
</dbReference>
<evidence type="ECO:0000256" key="7">
    <source>
        <dbReference type="ARBA" id="ARBA00047783"/>
    </source>
</evidence>
<dbReference type="GO" id="GO:0052906">
    <property type="term" value="F:tRNA (guanine(37)-N1)-methyltransferase activity"/>
    <property type="evidence" value="ECO:0007669"/>
    <property type="project" value="UniProtKB-EC"/>
</dbReference>
<dbReference type="InterPro" id="IPR029063">
    <property type="entry name" value="SAM-dependent_MTases_sf"/>
</dbReference>
<comment type="caution">
    <text evidence="9">The sequence shown here is derived from an EMBL/GenBank/DDBJ whole genome shotgun (WGS) entry which is preliminary data.</text>
</comment>
<keyword evidence="5" id="KW-0949">S-adenosyl-L-methionine</keyword>
<evidence type="ECO:0000259" key="8">
    <source>
        <dbReference type="PROSITE" id="PS51684"/>
    </source>
</evidence>
<dbReference type="GO" id="GO:0005739">
    <property type="term" value="C:mitochondrion"/>
    <property type="evidence" value="ECO:0007669"/>
    <property type="project" value="GOC"/>
</dbReference>
<proteinExistence type="inferred from homology"/>
<reference evidence="9" key="1">
    <citation type="submission" date="2021-02" db="EMBL/GenBank/DDBJ databases">
        <authorList>
            <person name="Dougan E. K."/>
            <person name="Rhodes N."/>
            <person name="Thang M."/>
            <person name="Chan C."/>
        </authorList>
    </citation>
    <scope>NUCLEOTIDE SEQUENCE</scope>
</reference>
<evidence type="ECO:0000313" key="9">
    <source>
        <dbReference type="EMBL" id="CAE8692669.1"/>
    </source>
</evidence>
<organism evidence="9 10">
    <name type="scientific">Polarella glacialis</name>
    <name type="common">Dinoflagellate</name>
    <dbReference type="NCBI Taxonomy" id="89957"/>
    <lineage>
        <taxon>Eukaryota</taxon>
        <taxon>Sar</taxon>
        <taxon>Alveolata</taxon>
        <taxon>Dinophyceae</taxon>
        <taxon>Suessiales</taxon>
        <taxon>Suessiaceae</taxon>
        <taxon>Polarella</taxon>
    </lineage>
</organism>
<dbReference type="Pfam" id="PF25133">
    <property type="entry name" value="TYW2_N_2"/>
    <property type="match status" value="1"/>
</dbReference>
<keyword evidence="6" id="KW-0819">tRNA processing</keyword>
<evidence type="ECO:0000256" key="4">
    <source>
        <dbReference type="ARBA" id="ARBA00022679"/>
    </source>
</evidence>
<dbReference type="Pfam" id="PF02475">
    <property type="entry name" value="TRM5-TYW2_MTfase"/>
    <property type="match status" value="1"/>
</dbReference>
<keyword evidence="2" id="KW-0963">Cytoplasm</keyword>
<keyword evidence="3" id="KW-0489">Methyltransferase</keyword>